<dbReference type="NCBIfam" id="TIGR01845">
    <property type="entry name" value="outer_NodT"/>
    <property type="match status" value="1"/>
</dbReference>
<proteinExistence type="inferred from homology"/>
<dbReference type="InterPro" id="IPR010131">
    <property type="entry name" value="MdtP/NodT-like"/>
</dbReference>
<name>A0A846MZ20_9PROT</name>
<reference evidence="3 4" key="1">
    <citation type="submission" date="2020-03" db="EMBL/GenBank/DDBJ databases">
        <title>Genomic Encyclopedia of Type Strains, Phase IV (KMG-IV): sequencing the most valuable type-strain genomes for metagenomic binning, comparative biology and taxonomic classification.</title>
        <authorList>
            <person name="Goeker M."/>
        </authorList>
    </citation>
    <scope>NUCLEOTIDE SEQUENCE [LARGE SCALE GENOMIC DNA]</scope>
    <source>
        <strain evidence="3 4">DSM 19867</strain>
    </source>
</reference>
<feature type="chain" id="PRO_5033092566" evidence="2">
    <location>
        <begin position="19"/>
        <end position="463"/>
    </location>
</feature>
<comment type="caution">
    <text evidence="3">The sequence shown here is derived from an EMBL/GenBank/DDBJ whole genome shotgun (WGS) entry which is preliminary data.</text>
</comment>
<organism evidence="3 4">
    <name type="scientific">Rhizomicrobium palustre</name>
    <dbReference type="NCBI Taxonomy" id="189966"/>
    <lineage>
        <taxon>Bacteria</taxon>
        <taxon>Pseudomonadati</taxon>
        <taxon>Pseudomonadota</taxon>
        <taxon>Alphaproteobacteria</taxon>
        <taxon>Micropepsales</taxon>
        <taxon>Micropepsaceae</taxon>
        <taxon>Rhizomicrobium</taxon>
    </lineage>
</organism>
<accession>A0A846MZ20</accession>
<evidence type="ECO:0000313" key="4">
    <source>
        <dbReference type="Proteomes" id="UP000570514"/>
    </source>
</evidence>
<dbReference type="RefSeq" id="WP_167083013.1">
    <property type="nucleotide sequence ID" value="NZ_BAAADC010000001.1"/>
</dbReference>
<dbReference type="InterPro" id="IPR003423">
    <property type="entry name" value="OMP_efflux"/>
</dbReference>
<protein>
    <submittedName>
        <fullName evidence="3">NodT family efflux transporter outer membrane factor (OMF) lipoprotein</fullName>
    </submittedName>
</protein>
<keyword evidence="4" id="KW-1185">Reference proteome</keyword>
<gene>
    <name evidence="3" type="ORF">FHS83_002196</name>
</gene>
<keyword evidence="2" id="KW-0472">Membrane</keyword>
<dbReference type="PANTHER" id="PTHR30203">
    <property type="entry name" value="OUTER MEMBRANE CATION EFFLUX PROTEIN"/>
    <property type="match status" value="1"/>
</dbReference>
<dbReference type="PROSITE" id="PS51257">
    <property type="entry name" value="PROKAR_LIPOPROTEIN"/>
    <property type="match status" value="1"/>
</dbReference>
<dbReference type="Proteomes" id="UP000570514">
    <property type="component" value="Unassembled WGS sequence"/>
</dbReference>
<dbReference type="PANTHER" id="PTHR30203:SF21">
    <property type="entry name" value="OUTER MEMBRANE COMPONENT OF MULTIDRUG EFFLUX PUMP-RELATED"/>
    <property type="match status" value="1"/>
</dbReference>
<keyword evidence="2 3" id="KW-0449">Lipoprotein</keyword>
<comment type="subcellular location">
    <subcellularLocation>
        <location evidence="2">Cell membrane</location>
        <topology evidence="2">Lipid-anchor</topology>
    </subcellularLocation>
</comment>
<evidence type="ECO:0000256" key="1">
    <source>
        <dbReference type="ARBA" id="ARBA00007613"/>
    </source>
</evidence>
<dbReference type="EMBL" id="JAASRM010000001">
    <property type="protein sequence ID" value="NIK88878.1"/>
    <property type="molecule type" value="Genomic_DNA"/>
</dbReference>
<keyword evidence="2" id="KW-0732">Signal</keyword>
<dbReference type="GO" id="GO:0015562">
    <property type="term" value="F:efflux transmembrane transporter activity"/>
    <property type="evidence" value="ECO:0007669"/>
    <property type="project" value="InterPro"/>
</dbReference>
<comment type="similarity">
    <text evidence="1 2">Belongs to the outer membrane factor (OMF) (TC 1.B.17) family.</text>
</comment>
<dbReference type="Pfam" id="PF02321">
    <property type="entry name" value="OEP"/>
    <property type="match status" value="2"/>
</dbReference>
<dbReference type="GO" id="GO:0005886">
    <property type="term" value="C:plasma membrane"/>
    <property type="evidence" value="ECO:0007669"/>
    <property type="project" value="UniProtKB-SubCell"/>
</dbReference>
<keyword evidence="2" id="KW-0564">Palmitate</keyword>
<keyword evidence="2" id="KW-0812">Transmembrane</keyword>
<evidence type="ECO:0000256" key="2">
    <source>
        <dbReference type="RuleBase" id="RU362097"/>
    </source>
</evidence>
<keyword evidence="2" id="KW-1134">Transmembrane beta strand</keyword>
<feature type="signal peptide" evidence="2">
    <location>
        <begin position="1"/>
        <end position="18"/>
    </location>
</feature>
<dbReference type="SUPFAM" id="SSF56954">
    <property type="entry name" value="Outer membrane efflux proteins (OEP)"/>
    <property type="match status" value="1"/>
</dbReference>
<dbReference type="Gene3D" id="1.20.1600.10">
    <property type="entry name" value="Outer membrane efflux proteins (OEP)"/>
    <property type="match status" value="1"/>
</dbReference>
<dbReference type="Gene3D" id="2.20.200.10">
    <property type="entry name" value="Outer membrane efflux proteins (OEP)"/>
    <property type="match status" value="1"/>
</dbReference>
<sequence>MRRLALLFSALALGACTAGPDYLRPENSAHAKVGRDFKETLPHAVSKEDMPGKWWHLYEDKTLDGLIEEALRNNTDLRIAAANIKRAEAYKAEIADRAKPQTELGGGVSYGQLSAEEHLIFGHALPSDFVYSLGGGLSYDLDLAGQIKRAIEAAKAESEASRAAYDAVRIGVVAEVSRSYLDVCAAGRELDLAEEMISVQDSLKSVNARLTASGRAAENTRQTYNAQLWRIRAALPVLQARRKQAAYRLAALMGSDIPPDVMGCHAVPELKAPVPVGDGRAFLERRPDVREAEAGLKAATARIGVAMADLYPHITLGISGGSTGLLKNIGDSDTYKYSIGPLISWEFPQRGTVEARIRAAEARDEAALALFDRTVLNALRDAEISLSAYGRDLDQNGDWQRAEAAQARLAADSIALQQRGRQSLTETLLARRNHLQAEQDVAASKARLAADQISLFAVLGGGW</sequence>
<dbReference type="AlphaFoldDB" id="A0A846MZ20"/>
<evidence type="ECO:0000313" key="3">
    <source>
        <dbReference type="EMBL" id="NIK88878.1"/>
    </source>
</evidence>